<sequence>MKIVHISAGATSRRNYYHVAVFDHAGATDILVIDGGTSVAERDYLDPVHGDVTWFVHAITAALEQELAPGRGQQESVHAAIGAVGARFEQIAGHSAMPLYAWPIAAMTWIRIDVRDGVQRAALYSLGDCTSLLHTAAGGCIDLDPFVNPQDAVLQAEIAQLRAEGVSDPERRRERMLPMLRARRAFQNTQPGPTVLCLRPNCAFQARVRSVDLEPGTSLLIMTDGFYRLVDPYGCYTDDALVEACLERGLATMLDELRTYEAVSDATGARAVKAADDASAAIWTA</sequence>
<accession>A0A5C7G0M7</accession>
<dbReference type="RefSeq" id="WP_147935387.1">
    <property type="nucleotide sequence ID" value="NZ_VPFD01000015.1"/>
</dbReference>
<reference evidence="1 2" key="1">
    <citation type="submission" date="2019-08" db="EMBL/GenBank/DDBJ databases">
        <title>Massilia golmudensis sp. nov., isolated from sand in the Qinghai-Tibetan Plateau.</title>
        <authorList>
            <person name="Zhang B."/>
        </authorList>
    </citation>
    <scope>NUCLEOTIDE SEQUENCE [LARGE SCALE GENOMIC DNA]</scope>
    <source>
        <strain evidence="1 2">GEM5</strain>
    </source>
</reference>
<evidence type="ECO:0000313" key="1">
    <source>
        <dbReference type="EMBL" id="TXF98928.1"/>
    </source>
</evidence>
<evidence type="ECO:0000313" key="2">
    <source>
        <dbReference type="Proteomes" id="UP000321413"/>
    </source>
</evidence>
<comment type="caution">
    <text evidence="1">The sequence shown here is derived from an EMBL/GenBank/DDBJ whole genome shotgun (WGS) entry which is preliminary data.</text>
</comment>
<evidence type="ECO:0008006" key="3">
    <source>
        <dbReference type="Google" id="ProtNLM"/>
    </source>
</evidence>
<name>A0A5C7G0M7_9BURK</name>
<protein>
    <recommendedName>
        <fullName evidence="3">Protein phosphatase 2C domain-containing protein</fullName>
    </recommendedName>
</protein>
<dbReference type="Proteomes" id="UP000321413">
    <property type="component" value="Unassembled WGS sequence"/>
</dbReference>
<keyword evidence="2" id="KW-1185">Reference proteome</keyword>
<proteinExistence type="predicted"/>
<dbReference type="AlphaFoldDB" id="A0A5C7G0M7"/>
<organism evidence="1 2">
    <name type="scientific">Massilia arenae</name>
    <dbReference type="NCBI Taxonomy" id="2603288"/>
    <lineage>
        <taxon>Bacteria</taxon>
        <taxon>Pseudomonadati</taxon>
        <taxon>Pseudomonadota</taxon>
        <taxon>Betaproteobacteria</taxon>
        <taxon>Burkholderiales</taxon>
        <taxon>Oxalobacteraceae</taxon>
        <taxon>Telluria group</taxon>
        <taxon>Massilia</taxon>
    </lineage>
</organism>
<gene>
    <name evidence="1" type="ORF">FVD38_14070</name>
</gene>
<dbReference type="EMBL" id="VPFD01000015">
    <property type="protein sequence ID" value="TXF98928.1"/>
    <property type="molecule type" value="Genomic_DNA"/>
</dbReference>